<accession>X0V165</accession>
<dbReference type="AlphaFoldDB" id="X0V165"/>
<sequence>CTVYWDWADHDVSTPKVTGPFDVYRMLRLPTDPGSGYPVALDYSPSIIVNKVKVRGSGNSLQFKFEASNGKDFRMLGWTLPVVVSTES</sequence>
<dbReference type="EMBL" id="BARS01024786">
    <property type="protein sequence ID" value="GAG11825.1"/>
    <property type="molecule type" value="Genomic_DNA"/>
</dbReference>
<proteinExistence type="predicted"/>
<name>X0V165_9ZZZZ</name>
<protein>
    <submittedName>
        <fullName evidence="1">Uncharacterized protein</fullName>
    </submittedName>
</protein>
<organism evidence="1">
    <name type="scientific">marine sediment metagenome</name>
    <dbReference type="NCBI Taxonomy" id="412755"/>
    <lineage>
        <taxon>unclassified sequences</taxon>
        <taxon>metagenomes</taxon>
        <taxon>ecological metagenomes</taxon>
    </lineage>
</organism>
<comment type="caution">
    <text evidence="1">The sequence shown here is derived from an EMBL/GenBank/DDBJ whole genome shotgun (WGS) entry which is preliminary data.</text>
</comment>
<feature type="non-terminal residue" evidence="1">
    <location>
        <position position="1"/>
    </location>
</feature>
<evidence type="ECO:0000313" key="1">
    <source>
        <dbReference type="EMBL" id="GAG11825.1"/>
    </source>
</evidence>
<gene>
    <name evidence="1" type="ORF">S01H1_39293</name>
</gene>
<reference evidence="1" key="1">
    <citation type="journal article" date="2014" name="Front. Microbiol.">
        <title>High frequency of phylogenetically diverse reductive dehalogenase-homologous genes in deep subseafloor sedimentary metagenomes.</title>
        <authorList>
            <person name="Kawai M."/>
            <person name="Futagami T."/>
            <person name="Toyoda A."/>
            <person name="Takaki Y."/>
            <person name="Nishi S."/>
            <person name="Hori S."/>
            <person name="Arai W."/>
            <person name="Tsubouchi T."/>
            <person name="Morono Y."/>
            <person name="Uchiyama I."/>
            <person name="Ito T."/>
            <person name="Fujiyama A."/>
            <person name="Inagaki F."/>
            <person name="Takami H."/>
        </authorList>
    </citation>
    <scope>NUCLEOTIDE SEQUENCE</scope>
    <source>
        <strain evidence="1">Expedition CK06-06</strain>
    </source>
</reference>